<dbReference type="Proteomes" id="UP000799440">
    <property type="component" value="Unassembled WGS sequence"/>
</dbReference>
<name>A0A6A6VL91_9PLEO</name>
<protein>
    <submittedName>
        <fullName evidence="1">Uncharacterized protein</fullName>
    </submittedName>
</protein>
<dbReference type="EMBL" id="MU006563">
    <property type="protein sequence ID" value="KAF2750913.1"/>
    <property type="molecule type" value="Genomic_DNA"/>
</dbReference>
<sequence length="103" mass="11515">MGPKVTSCWALAEGIHSLRGGFCTLIAHVFHDRNIDSNLYLYLLVLHLSTLCDSNGALSRQKTNLNTFPAQLHSGYELHDTLPRPATHIWTCSSAVRLPYIRP</sequence>
<dbReference type="AlphaFoldDB" id="A0A6A6VL91"/>
<keyword evidence="2" id="KW-1185">Reference proteome</keyword>
<reference evidence="1" key="1">
    <citation type="journal article" date="2020" name="Stud. Mycol.">
        <title>101 Dothideomycetes genomes: a test case for predicting lifestyles and emergence of pathogens.</title>
        <authorList>
            <person name="Haridas S."/>
            <person name="Albert R."/>
            <person name="Binder M."/>
            <person name="Bloem J."/>
            <person name="Labutti K."/>
            <person name="Salamov A."/>
            <person name="Andreopoulos B."/>
            <person name="Baker S."/>
            <person name="Barry K."/>
            <person name="Bills G."/>
            <person name="Bluhm B."/>
            <person name="Cannon C."/>
            <person name="Castanera R."/>
            <person name="Culley D."/>
            <person name="Daum C."/>
            <person name="Ezra D."/>
            <person name="Gonzalez J."/>
            <person name="Henrissat B."/>
            <person name="Kuo A."/>
            <person name="Liang C."/>
            <person name="Lipzen A."/>
            <person name="Lutzoni F."/>
            <person name="Magnuson J."/>
            <person name="Mondo S."/>
            <person name="Nolan M."/>
            <person name="Ohm R."/>
            <person name="Pangilinan J."/>
            <person name="Park H.-J."/>
            <person name="Ramirez L."/>
            <person name="Alfaro M."/>
            <person name="Sun H."/>
            <person name="Tritt A."/>
            <person name="Yoshinaga Y."/>
            <person name="Zwiers L.-H."/>
            <person name="Turgeon B."/>
            <person name="Goodwin S."/>
            <person name="Spatafora J."/>
            <person name="Crous P."/>
            <person name="Grigoriev I."/>
        </authorList>
    </citation>
    <scope>NUCLEOTIDE SEQUENCE</scope>
    <source>
        <strain evidence="1">CBS 119925</strain>
    </source>
</reference>
<evidence type="ECO:0000313" key="1">
    <source>
        <dbReference type="EMBL" id="KAF2750913.1"/>
    </source>
</evidence>
<evidence type="ECO:0000313" key="2">
    <source>
        <dbReference type="Proteomes" id="UP000799440"/>
    </source>
</evidence>
<gene>
    <name evidence="1" type="ORF">M011DRAFT_187479</name>
</gene>
<proteinExistence type="predicted"/>
<accession>A0A6A6VL91</accession>
<organism evidence="1 2">
    <name type="scientific">Sporormia fimetaria CBS 119925</name>
    <dbReference type="NCBI Taxonomy" id="1340428"/>
    <lineage>
        <taxon>Eukaryota</taxon>
        <taxon>Fungi</taxon>
        <taxon>Dikarya</taxon>
        <taxon>Ascomycota</taxon>
        <taxon>Pezizomycotina</taxon>
        <taxon>Dothideomycetes</taxon>
        <taxon>Pleosporomycetidae</taxon>
        <taxon>Pleosporales</taxon>
        <taxon>Sporormiaceae</taxon>
        <taxon>Sporormia</taxon>
    </lineage>
</organism>